<organism evidence="3 4">
    <name type="scientific">Entamoeba histolytica</name>
    <dbReference type="NCBI Taxonomy" id="5759"/>
    <lineage>
        <taxon>Eukaryota</taxon>
        <taxon>Amoebozoa</taxon>
        <taxon>Evosea</taxon>
        <taxon>Archamoebae</taxon>
        <taxon>Mastigamoebida</taxon>
        <taxon>Entamoebidae</taxon>
        <taxon>Entamoeba</taxon>
    </lineage>
</organism>
<feature type="compositionally biased region" description="Basic and acidic residues" evidence="1">
    <location>
        <begin position="26"/>
        <end position="43"/>
    </location>
</feature>
<evidence type="ECO:0000313" key="4">
    <source>
        <dbReference type="Proteomes" id="UP000078387"/>
    </source>
</evidence>
<dbReference type="SMART" id="SM01373">
    <property type="entry name" value="MAGE"/>
    <property type="match status" value="1"/>
</dbReference>
<dbReference type="InterPro" id="IPR037445">
    <property type="entry name" value="MAGE"/>
</dbReference>
<dbReference type="InterPro" id="IPR002190">
    <property type="entry name" value="MHD_dom"/>
</dbReference>
<gene>
    <name evidence="3" type="ORF">CL6EHI_169650</name>
</gene>
<dbReference type="VEuPathDB" id="AmoebaDB:EHI8A_016880"/>
<name>A0A5K1U0C8_ENTHI</name>
<evidence type="ECO:0000256" key="1">
    <source>
        <dbReference type="SAM" id="MobiDB-lite"/>
    </source>
</evidence>
<dbReference type="EMBL" id="BDEQ01000001">
    <property type="protein sequence ID" value="GAT98049.1"/>
    <property type="molecule type" value="Genomic_DNA"/>
</dbReference>
<dbReference type="PANTHER" id="PTHR11736">
    <property type="entry name" value="MELANOMA-ASSOCIATED ANTIGEN MAGE ANTIGEN"/>
    <property type="match status" value="1"/>
</dbReference>
<dbReference type="VEuPathDB" id="AmoebaDB:EHI5A_037540"/>
<dbReference type="Pfam" id="PF01454">
    <property type="entry name" value="MAGE"/>
    <property type="match status" value="1"/>
</dbReference>
<protein>
    <recommendedName>
        <fullName evidence="2">MAGE domain-containing protein</fullName>
    </recommendedName>
</protein>
<sequence length="296" mass="34082">MSHQQRKKNNHQFEDSDLLLNDSDSDVEKISPKKPSDKFERTQRSQKIATQSKKGDLTPEETNLLVNDIMRKVLAYQVSKKILTRDDISKTVFAKYKISPRNTFKSCMEEASNRLKKQFGFELKEIKSGNSGKSVYILLDGIQEIEEPKTYAVEGMTNSMIIQQSITFIILSLTMLNGEAIFQEVLVQYLRTLDICSVPEQPSLEFFIDKVLTKQGYLRRIIIQNDNGSKTIKYSLGVRTYAELGKDMLYSKIAQIHGEELGESERSMFKKETERFLTENYDEVEDANLLDNDETI</sequence>
<dbReference type="PANTHER" id="PTHR11736:SF14">
    <property type="entry name" value="NSE3 HOMOLOG, SMC5-SMC6 COMPLEX COMPONENT"/>
    <property type="match status" value="1"/>
</dbReference>
<comment type="caution">
    <text evidence="3">The sequence shown here is derived from an EMBL/GenBank/DDBJ whole genome shotgun (WGS) entry which is preliminary data.</text>
</comment>
<dbReference type="GO" id="GO:0005634">
    <property type="term" value="C:nucleus"/>
    <property type="evidence" value="ECO:0007669"/>
    <property type="project" value="TreeGrafter"/>
</dbReference>
<reference evidence="3 4" key="1">
    <citation type="submission" date="2016-05" db="EMBL/GenBank/DDBJ databases">
        <title>First whole genome sequencing of Entamoeba histolytica HM1:IMSS-clone-6.</title>
        <authorList>
            <person name="Mukherjee Avik.K."/>
            <person name="Izumyama S."/>
            <person name="Nakada-Tsukui K."/>
            <person name="Nozaki T."/>
        </authorList>
    </citation>
    <scope>NUCLEOTIDE SEQUENCE [LARGE SCALE GENOMIC DNA]</scope>
    <source>
        <strain evidence="3 4">HM1:IMSS clone 6</strain>
    </source>
</reference>
<evidence type="ECO:0000259" key="2">
    <source>
        <dbReference type="SMART" id="SM01373"/>
    </source>
</evidence>
<dbReference type="Gene3D" id="1.10.10.1200">
    <property type="entry name" value="MAGE homology domain, winged helix WH1 motif"/>
    <property type="match status" value="1"/>
</dbReference>
<feature type="compositionally biased region" description="Basic residues" evidence="1">
    <location>
        <begin position="1"/>
        <end position="10"/>
    </location>
</feature>
<dbReference type="VEuPathDB" id="AmoebaDB:EHI7A_019320"/>
<dbReference type="Proteomes" id="UP000078387">
    <property type="component" value="Unassembled WGS sequence"/>
</dbReference>
<feature type="domain" description="MAGE" evidence="2">
    <location>
        <begin position="69"/>
        <end position="249"/>
    </location>
</feature>
<feature type="region of interest" description="Disordered" evidence="1">
    <location>
        <begin position="1"/>
        <end position="56"/>
    </location>
</feature>
<dbReference type="VEuPathDB" id="AmoebaDB:KM1_046860"/>
<evidence type="ECO:0000313" key="3">
    <source>
        <dbReference type="EMBL" id="GAT98049.1"/>
    </source>
</evidence>
<dbReference type="InterPro" id="IPR041898">
    <property type="entry name" value="MAGE_WH1"/>
</dbReference>
<dbReference type="AlphaFoldDB" id="A0A5K1U0C8"/>
<dbReference type="VEuPathDB" id="AmoebaDB:EHI_169650"/>
<accession>A0A5K1U0C8</accession>
<dbReference type="Gene3D" id="1.10.10.1210">
    <property type="entry name" value="MAGE homology domain, winged helix WH2 motif"/>
    <property type="match status" value="1"/>
</dbReference>
<proteinExistence type="predicted"/>
<dbReference type="OMA" id="YSWIAKI"/>
<dbReference type="InterPro" id="IPR041899">
    <property type="entry name" value="MAGE_WH2"/>
</dbReference>